<dbReference type="Pfam" id="PF07992">
    <property type="entry name" value="Pyr_redox_2"/>
    <property type="match status" value="1"/>
</dbReference>
<dbReference type="AlphaFoldDB" id="A0A2G9V0E0"/>
<keyword evidence="6" id="KW-0812">Transmembrane</keyword>
<comment type="similarity">
    <text evidence="2">Belongs to the FAD-dependent oxidoreductase family.</text>
</comment>
<dbReference type="Gene3D" id="3.30.390.30">
    <property type="match status" value="1"/>
</dbReference>
<evidence type="ECO:0008006" key="11">
    <source>
        <dbReference type="Google" id="ProtNLM"/>
    </source>
</evidence>
<sequence>MSTDGNSSNIGIECIQGGAKLNAYQVRRYELCAESLYVTKMKPPPEETVIFPPEITLHEHRVQWKLYDGNRFTHLELTCPPTSFCDNPAVTATLNHTTITLSSLTIPPTPTLASKFISDGAHLALWNSEGKLNLVCDSKESASSLNCTVNTDCECEPAENKVHCACTDVPITDIFENEVQNRFPVLRPWITFKPLEHDPTIATAYVPTFTTAEFIIHTKERFNKVVTDVTNSVCRVNNAIAKGCYQCPQGAESKIVCTTDGLPVMASIRCDDTHFTVPCSPEGAESTLRFVHTLARMRKVCDVNCGSTTTTFEITGILQWTRTIHSSAKKILMGESTLYDEFVLPDFGHIFDVLFEWYKTFFATMVVFVAAIVIGYLFIWKCSQPPTDWLKGSYVELDKDGFIKVDCNFKTTANNIYAIGDVVSAPLPLWNIDSINIQHLQTAQSHGQMLGYSILGYEYPHELVPFFWVTFFFEFGIQFSGCTQGSDQTIVHGSLEGMDFAKYFLKNDVVVAVASAGPIPTAVQFIEIFKRSIKITREDVLRNVTKDWMAWLNN</sequence>
<dbReference type="OrthoDB" id="5870371at2759"/>
<dbReference type="GO" id="GO:0016651">
    <property type="term" value="F:oxidoreductase activity, acting on NAD(P)H"/>
    <property type="evidence" value="ECO:0007669"/>
    <property type="project" value="TreeGrafter"/>
</dbReference>
<comment type="cofactor">
    <cofactor evidence="1">
        <name>FAD</name>
        <dbReference type="ChEBI" id="CHEBI:57692"/>
    </cofactor>
</comment>
<dbReference type="PANTHER" id="PTHR43557:SF2">
    <property type="entry name" value="RIESKE DOMAIN-CONTAINING PROTEIN-RELATED"/>
    <property type="match status" value="1"/>
</dbReference>
<gene>
    <name evidence="9" type="ORF">TELCIR_02740</name>
</gene>
<dbReference type="EMBL" id="KZ345163">
    <property type="protein sequence ID" value="PIO75230.1"/>
    <property type="molecule type" value="Genomic_DNA"/>
</dbReference>
<feature type="transmembrane region" description="Helical" evidence="6">
    <location>
        <begin position="357"/>
        <end position="379"/>
    </location>
</feature>
<dbReference type="Proteomes" id="UP000230423">
    <property type="component" value="Unassembled WGS sequence"/>
</dbReference>
<evidence type="ECO:0000256" key="3">
    <source>
        <dbReference type="ARBA" id="ARBA00022630"/>
    </source>
</evidence>
<evidence type="ECO:0000256" key="6">
    <source>
        <dbReference type="SAM" id="Phobius"/>
    </source>
</evidence>
<feature type="domain" description="Phlebovirus glycoprotein G2 fusion" evidence="7">
    <location>
        <begin position="89"/>
        <end position="201"/>
    </location>
</feature>
<dbReference type="PANTHER" id="PTHR43557">
    <property type="entry name" value="APOPTOSIS-INDUCING FACTOR 1"/>
    <property type="match status" value="1"/>
</dbReference>
<evidence type="ECO:0000313" key="10">
    <source>
        <dbReference type="Proteomes" id="UP000230423"/>
    </source>
</evidence>
<feature type="domain" description="FAD/NAD(P)-binding" evidence="8">
    <location>
        <begin position="384"/>
        <end position="447"/>
    </location>
</feature>
<evidence type="ECO:0000256" key="4">
    <source>
        <dbReference type="ARBA" id="ARBA00022827"/>
    </source>
</evidence>
<dbReference type="InterPro" id="IPR016156">
    <property type="entry name" value="FAD/NAD-linked_Rdtase_dimer_sf"/>
</dbReference>
<evidence type="ECO:0000259" key="7">
    <source>
        <dbReference type="Pfam" id="PF07245"/>
    </source>
</evidence>
<dbReference type="GO" id="GO:0005737">
    <property type="term" value="C:cytoplasm"/>
    <property type="evidence" value="ECO:0007669"/>
    <property type="project" value="TreeGrafter"/>
</dbReference>
<evidence type="ECO:0000256" key="2">
    <source>
        <dbReference type="ARBA" id="ARBA00006442"/>
    </source>
</evidence>
<name>A0A2G9V0E0_TELCI</name>
<dbReference type="SUPFAM" id="SSF51905">
    <property type="entry name" value="FAD/NAD(P)-binding domain"/>
    <property type="match status" value="1"/>
</dbReference>
<keyword evidence="6" id="KW-0472">Membrane</keyword>
<dbReference type="InterPro" id="IPR050446">
    <property type="entry name" value="FAD-oxidoreductase/Apoptosis"/>
</dbReference>
<accession>A0A2G9V0E0</accession>
<keyword evidence="4" id="KW-0274">FAD</keyword>
<reference evidence="9 10" key="1">
    <citation type="submission" date="2015-09" db="EMBL/GenBank/DDBJ databases">
        <title>Draft genome of the parasitic nematode Teladorsagia circumcincta isolate WARC Sus (inbred).</title>
        <authorList>
            <person name="Mitreva M."/>
        </authorList>
    </citation>
    <scope>NUCLEOTIDE SEQUENCE [LARGE SCALE GENOMIC DNA]</scope>
    <source>
        <strain evidence="9 10">S</strain>
    </source>
</reference>
<evidence type="ECO:0000256" key="5">
    <source>
        <dbReference type="ARBA" id="ARBA00023002"/>
    </source>
</evidence>
<dbReference type="InterPro" id="IPR009878">
    <property type="entry name" value="Phlebovirus_G2_fusion"/>
</dbReference>
<proteinExistence type="inferred from homology"/>
<keyword evidence="5" id="KW-0560">Oxidoreductase</keyword>
<keyword evidence="6" id="KW-1133">Transmembrane helix</keyword>
<dbReference type="Gene3D" id="2.60.40.3770">
    <property type="match status" value="1"/>
</dbReference>
<evidence type="ECO:0000313" key="9">
    <source>
        <dbReference type="EMBL" id="PIO75230.1"/>
    </source>
</evidence>
<dbReference type="SUPFAM" id="SSF55424">
    <property type="entry name" value="FAD/NAD-linked reductases, dimerisation (C-terminal) domain"/>
    <property type="match status" value="1"/>
</dbReference>
<keyword evidence="3" id="KW-0285">Flavoprotein</keyword>
<keyword evidence="10" id="KW-1185">Reference proteome</keyword>
<dbReference type="Gene3D" id="3.50.50.60">
    <property type="entry name" value="FAD/NAD(P)-binding domain"/>
    <property type="match status" value="1"/>
</dbReference>
<dbReference type="InterPro" id="IPR036188">
    <property type="entry name" value="FAD/NAD-bd_sf"/>
</dbReference>
<evidence type="ECO:0000259" key="8">
    <source>
        <dbReference type="Pfam" id="PF07992"/>
    </source>
</evidence>
<dbReference type="InterPro" id="IPR023753">
    <property type="entry name" value="FAD/NAD-binding_dom"/>
</dbReference>
<evidence type="ECO:0000256" key="1">
    <source>
        <dbReference type="ARBA" id="ARBA00001974"/>
    </source>
</evidence>
<organism evidence="9 10">
    <name type="scientific">Teladorsagia circumcincta</name>
    <name type="common">Brown stomach worm</name>
    <name type="synonym">Ostertagia circumcincta</name>
    <dbReference type="NCBI Taxonomy" id="45464"/>
    <lineage>
        <taxon>Eukaryota</taxon>
        <taxon>Metazoa</taxon>
        <taxon>Ecdysozoa</taxon>
        <taxon>Nematoda</taxon>
        <taxon>Chromadorea</taxon>
        <taxon>Rhabditida</taxon>
        <taxon>Rhabditina</taxon>
        <taxon>Rhabditomorpha</taxon>
        <taxon>Strongyloidea</taxon>
        <taxon>Trichostrongylidae</taxon>
        <taxon>Teladorsagia</taxon>
    </lineage>
</organism>
<dbReference type="Pfam" id="PF07245">
    <property type="entry name" value="Phlebovirus_G2"/>
    <property type="match status" value="1"/>
</dbReference>
<protein>
    <recommendedName>
        <fullName evidence="11">Pyridine nucleotide-disulfide oxidoreductase</fullName>
    </recommendedName>
</protein>